<comment type="caution">
    <text evidence="5">The sequence shown here is derived from an EMBL/GenBank/DDBJ whole genome shotgun (WGS) entry which is preliminary data.</text>
</comment>
<accession>A0A6I2REX4</accession>
<dbReference type="EMBL" id="WKPO01000006">
    <property type="protein sequence ID" value="MSB48266.1"/>
    <property type="molecule type" value="Genomic_DNA"/>
</dbReference>
<dbReference type="InterPro" id="IPR045351">
    <property type="entry name" value="DUF6531"/>
</dbReference>
<dbReference type="NCBIfam" id="TIGR03696">
    <property type="entry name" value="Rhs_assc_core"/>
    <property type="match status" value="1"/>
</dbReference>
<dbReference type="Pfam" id="PF20148">
    <property type="entry name" value="DUF6531"/>
    <property type="match status" value="1"/>
</dbReference>
<dbReference type="InterPro" id="IPR056823">
    <property type="entry name" value="TEN-like_YD-shell"/>
</dbReference>
<feature type="domain" description="Teneurin-like YD-shell" evidence="4">
    <location>
        <begin position="1363"/>
        <end position="1541"/>
    </location>
</feature>
<dbReference type="InterPro" id="IPR026835">
    <property type="entry name" value="YqcG_C"/>
</dbReference>
<evidence type="ECO:0000259" key="4">
    <source>
        <dbReference type="Pfam" id="PF25023"/>
    </source>
</evidence>
<dbReference type="InterPro" id="IPR031325">
    <property type="entry name" value="RHS_repeat"/>
</dbReference>
<gene>
    <name evidence="5" type="ORF">GKE90_06065</name>
</gene>
<dbReference type="InterPro" id="IPR022385">
    <property type="entry name" value="Rhs_assc_core"/>
</dbReference>
<dbReference type="InterPro" id="IPR050708">
    <property type="entry name" value="T6SS_VgrG/RHS"/>
</dbReference>
<dbReference type="Pfam" id="PF05593">
    <property type="entry name" value="RHS_repeat"/>
    <property type="match status" value="3"/>
</dbReference>
<dbReference type="Gene3D" id="2.180.10.10">
    <property type="entry name" value="RHS repeat-associated core"/>
    <property type="match status" value="6"/>
</dbReference>
<proteinExistence type="predicted"/>
<feature type="domain" description="Teneurin-like YD-shell" evidence="4">
    <location>
        <begin position="1644"/>
        <end position="1814"/>
    </location>
</feature>
<evidence type="ECO:0000256" key="1">
    <source>
        <dbReference type="ARBA" id="ARBA00022737"/>
    </source>
</evidence>
<feature type="domain" description="Teneurin-like YD-shell" evidence="4">
    <location>
        <begin position="2009"/>
        <end position="2262"/>
    </location>
</feature>
<organism evidence="5 6">
    <name type="scientific">Flavonifractor plautii</name>
    <name type="common">Fusobacterium plautii</name>
    <dbReference type="NCBI Taxonomy" id="292800"/>
    <lineage>
        <taxon>Bacteria</taxon>
        <taxon>Bacillati</taxon>
        <taxon>Bacillota</taxon>
        <taxon>Clostridia</taxon>
        <taxon>Eubacteriales</taxon>
        <taxon>Oscillospiraceae</taxon>
        <taxon>Flavonifractor</taxon>
    </lineage>
</organism>
<evidence type="ECO:0000259" key="2">
    <source>
        <dbReference type="Pfam" id="PF14410"/>
    </source>
</evidence>
<name>A0A6I2REX4_FLAPL</name>
<reference evidence="5 6" key="1">
    <citation type="journal article" date="2019" name="Nat. Med.">
        <title>A library of human gut bacterial isolates paired with longitudinal multiomics data enables mechanistic microbiome research.</title>
        <authorList>
            <person name="Poyet M."/>
            <person name="Groussin M."/>
            <person name="Gibbons S.M."/>
            <person name="Avila-Pacheco J."/>
            <person name="Jiang X."/>
            <person name="Kearney S.M."/>
            <person name="Perrotta A.R."/>
            <person name="Berdy B."/>
            <person name="Zhao S."/>
            <person name="Lieberman T.D."/>
            <person name="Swanson P.K."/>
            <person name="Smith M."/>
            <person name="Roesemann S."/>
            <person name="Alexander J.E."/>
            <person name="Rich S.A."/>
            <person name="Livny J."/>
            <person name="Vlamakis H."/>
            <person name="Clish C."/>
            <person name="Bullock K."/>
            <person name="Deik A."/>
            <person name="Scott J."/>
            <person name="Pierce K.A."/>
            <person name="Xavier R.J."/>
            <person name="Alm E.J."/>
        </authorList>
    </citation>
    <scope>NUCLEOTIDE SEQUENCE [LARGE SCALE GENOMIC DNA]</scope>
    <source>
        <strain evidence="5 6">BIOML-A5</strain>
    </source>
</reference>
<evidence type="ECO:0000313" key="6">
    <source>
        <dbReference type="Proteomes" id="UP000429811"/>
    </source>
</evidence>
<dbReference type="Pfam" id="PF25023">
    <property type="entry name" value="TEN_YD-shell"/>
    <property type="match status" value="4"/>
</dbReference>
<dbReference type="InterPro" id="IPR006530">
    <property type="entry name" value="YD"/>
</dbReference>
<dbReference type="PANTHER" id="PTHR32305:SF15">
    <property type="entry name" value="PROTEIN RHSA-RELATED"/>
    <property type="match status" value="1"/>
</dbReference>
<dbReference type="Proteomes" id="UP000429811">
    <property type="component" value="Unassembled WGS sequence"/>
</dbReference>
<sequence length="2473" mass="276626">MKEFSALGNLKLIFGIPCIKVLFLDVAGMTNAHGLLTLRAIIPAEVTQEDVLRCENTPITVSTQDGGTVFSGMAVALKLEHTAQYQELLITARTYSCLADQERRSETFQNTGKTLGQVIRSVMEPCGVRVSIPKDIPVDQMLSRNNETAWEFTVRIANEQGLYVYPDSKALEPHISVGLEPFSTFPYSSFKLECEEKDLVDFMTMRARMGGEALSYQMAKQQGLSPDLEIGVGCELQGELRSYAVIGSRITSDGDLLENRLTLTDPVGAVPVNGKKTTLLSTVLTGQVLEVQGVEVLVKFSSDGPAAGTRWIPYESSIGNYFYCMPNIGDQVFAYYQNDGTIVCLGSKWSGEMPDFSKPADRTLVAQGHMIKAASNQLEFVIRRDYADQENEEKTHITFKSKEGITIQSKGDILFDTLENFNLVSRPQTLESFVPNHESKSAEMQAAFESGYSDYVGHGGGSAEHPTYTEEDHRAASQAQYMAMVQQQTQGNIFVQAISGVAGLFTGNGAEESVPAKESEDEPPATTGIINLRASDSFQLSVPQEGGSWIKMDADGIMALSSKQYEMYGSHRGNFERVELSNQTTRDSILDGIQIGLGIISAIGTCIPGIGWGVAVVANVLDASISVGRGDMIGAGMAMFGVFGDMFGCLADAGKAVNALSDTAQNAQRVSDAVKSTEALFGIASIGAMGVATATSGAELFSKIGQEGWTEENKALLQQWILSNVRSAVTMGLISGVSRVGGRFAKTASETVGSIGTKVSTAARDLAKAGTNTMQDVLNGIRKLLGDPVDPVTGSFIAEQTDFILPDIAGDFRLMRRHQSVSSYEKQLLGTRWVSSLGMRLIVEADEAAMLKDDLSVEHFLRTERGWVNAKGESLAYVMVESQAGYSIQESTTGKTYCYDLTGRLTAVVDSHGNRTEISYCGTTIQRLTLASGQYLDFSYEAGKVSKITDCAGRSVQYEYDGDLLTAVTYPNGGTMRYQYDTRGLIISVTDQNGINYLVNSYDEKGRVTRQDLANGEEHVFLYNDSKRQTTYHNLQSGRSTVYHYNDQKQAVKTEYDDGTYQEFEYDQWGNRILEKNRSGEITRWTYRQDGKLVRQELPSGLIWEFEYDDRGNQVHWWNNDGEEFFAQFDERNNCVREEQVIDAMRRRVQTYQYDRLGRMISMTYGNGNVTQYEYWERSSRVSRLITPEGAVFQYRYNKIEQCMAIQSDAGEVQFGYTKLGARALEIDPLGNTTRYRYDLLSNLIAKVLPNQYDEKTGDGSCYRYEYDAMDHRVSSTDPLGNVFATPYDTAGRLAMEVNPNTYDPATRSGQGIRYEYDTDDRRIKVIYPDGGIRRLKYDAMGNLVKVIEPEQYDAEADDGLGYVYHYDAAGRLKEVVSPDGVVEKRYVYDLRGLVVKEISAEGYLSGETDEARIGTLYAYNRAGWLLEKREPVSRAGDGSVQYRLTQYVYDTNGNRTEEKRFLSFQDGEGARGSIHTLTFGYDKQNRLVRVSDGLGAVVRYEYDSLNRRTRETRLLSEGLTQRVDYHYDPAGRLIEVEQSADQEGCGSQFASTRYEYDRNGNITRIHLPAGGEILREYDAANRLIAETHREERSGIDNRTQFGYDAAGNLTEITDNQGRKTRIAYDLLNREIRRIERDGGVQRTVYDRNGQVVRLIRPNEYDAQTDSGDGFQFTYDAQGRVLTVLSPDGHVLQSNTYDADGRLLQRLDGVGSGAKYEYDLAGAQRRIVSMGGASQELEYDARGRITGIVDGNGSETKYLLDEWGRITGVVKADGSTERYAYNFAGDMVSSTDGEGHTTQYEYNRMGKISAIVDPTGERETYHYDGQGRLIRKTDRNGVTVELGYNLYGAPLFKKEKDGAQGDFYEYTPEGLLKCAISDGMRYAYDYDEMGRMIRKSASGRTLLALEYDKNGNRVRQTDVTGKLTGFEYDRQGQLLRLTDDGQELAAYTYNLDGTPQAVTHGPIRQEYAYDLDKNLTGLTVRSGDTLLSQTSYAYDGNGNRIRKQALDGTTLYQYDALGQLQRVDYPAYSEELFYDKAGNRTRRLVGDEEELYQYDPRNRLMALTRGGVTAPFQYDNAGNLLQDDKARYSYDAFNRTVKVETFDGNVQVNRYDAEGLRHEMEENGRLVRFIFHKGEAVAEQEENSNVIRLIRGSELIARSSDSESARTYYHYASDEMGSTTHIVDENGNVQNRYAYDAWGKIEVKEEAVPNRFTYYGQQIDPITQQYYLRARFYNPVIGRFTQEDTYRGDGLNLYAYCANNPVFYTDPGGYACDGKDPLTSAQRVTYDAARVEGKTASQAYAIATGTNPLVPRMSWNEFQHNNRGYWTKHGLSEAYSRYLSTIVDLGEGSHYLHRPTIRSDVRRIIEGQGKTTVNGETWYYDPIYGDYLPGPFDIGHVAGKEFSRLRDAAEKAGLSQTQFNDLCNDPVLYFMQNRVLNQSHLGEQKIGLSPEQIARNIQKYLELADEIIDGMIG</sequence>
<feature type="domain" description="Toxin YqcG C-terminal" evidence="2">
    <location>
        <begin position="2389"/>
        <end position="2441"/>
    </location>
</feature>
<dbReference type="Pfam" id="PF14410">
    <property type="entry name" value="GH-E"/>
    <property type="match status" value="1"/>
</dbReference>
<dbReference type="NCBIfam" id="TIGR01643">
    <property type="entry name" value="YD_repeat_2x"/>
    <property type="match status" value="7"/>
</dbReference>
<feature type="domain" description="DUF6531" evidence="3">
    <location>
        <begin position="786"/>
        <end position="859"/>
    </location>
</feature>
<evidence type="ECO:0000259" key="3">
    <source>
        <dbReference type="Pfam" id="PF20148"/>
    </source>
</evidence>
<keyword evidence="1" id="KW-0677">Repeat</keyword>
<evidence type="ECO:0000313" key="5">
    <source>
        <dbReference type="EMBL" id="MSB48266.1"/>
    </source>
</evidence>
<protein>
    <submittedName>
        <fullName evidence="5">Type IV secretion protein Rhs</fullName>
    </submittedName>
</protein>
<dbReference type="PANTHER" id="PTHR32305">
    <property type="match status" value="1"/>
</dbReference>
<feature type="domain" description="Teneurin-like YD-shell" evidence="4">
    <location>
        <begin position="890"/>
        <end position="1000"/>
    </location>
</feature>
<dbReference type="SUPFAM" id="SSF69279">
    <property type="entry name" value="Phage tail proteins"/>
    <property type="match status" value="1"/>
</dbReference>